<dbReference type="STRING" id="490829.SAMN05421850_10881"/>
<accession>A0A1G8QT28</accession>
<dbReference type="RefSeq" id="WP_175491491.1">
    <property type="nucleotide sequence ID" value="NZ_FNEB01000008.1"/>
</dbReference>
<evidence type="ECO:0000256" key="1">
    <source>
        <dbReference type="SAM" id="Phobius"/>
    </source>
</evidence>
<keyword evidence="1" id="KW-0812">Transmembrane</keyword>
<sequence>MTQDDRGWGKLLKFMFSGAPGSFVLWGILVYGVWATFYTNWRDHDGGAPWHFRSRRDK</sequence>
<dbReference type="AlphaFoldDB" id="A0A1G8QT28"/>
<evidence type="ECO:0000313" key="2">
    <source>
        <dbReference type="EMBL" id="SDJ07856.1"/>
    </source>
</evidence>
<evidence type="ECO:0000313" key="3">
    <source>
        <dbReference type="Proteomes" id="UP000199340"/>
    </source>
</evidence>
<name>A0A1G8QT28_9RHOB</name>
<keyword evidence="1" id="KW-0472">Membrane</keyword>
<keyword evidence="1" id="KW-1133">Transmembrane helix</keyword>
<feature type="transmembrane region" description="Helical" evidence="1">
    <location>
        <begin position="12"/>
        <end position="34"/>
    </location>
</feature>
<organism evidence="2 3">
    <name type="scientific">Lutimaribacter saemankumensis</name>
    <dbReference type="NCBI Taxonomy" id="490829"/>
    <lineage>
        <taxon>Bacteria</taxon>
        <taxon>Pseudomonadati</taxon>
        <taxon>Pseudomonadota</taxon>
        <taxon>Alphaproteobacteria</taxon>
        <taxon>Rhodobacterales</taxon>
        <taxon>Roseobacteraceae</taxon>
        <taxon>Lutimaribacter</taxon>
    </lineage>
</organism>
<gene>
    <name evidence="2" type="ORF">SAMN05421850_10881</name>
</gene>
<proteinExistence type="predicted"/>
<reference evidence="2 3" key="1">
    <citation type="submission" date="2016-10" db="EMBL/GenBank/DDBJ databases">
        <authorList>
            <person name="de Groot N.N."/>
        </authorList>
    </citation>
    <scope>NUCLEOTIDE SEQUENCE [LARGE SCALE GENOMIC DNA]</scope>
    <source>
        <strain evidence="2 3">DSM 28010</strain>
    </source>
</reference>
<dbReference type="EMBL" id="FNEB01000008">
    <property type="protein sequence ID" value="SDJ07856.1"/>
    <property type="molecule type" value="Genomic_DNA"/>
</dbReference>
<dbReference type="Proteomes" id="UP000199340">
    <property type="component" value="Unassembled WGS sequence"/>
</dbReference>
<keyword evidence="3" id="KW-1185">Reference proteome</keyword>
<protein>
    <submittedName>
        <fullName evidence="2">Uncharacterized protein</fullName>
    </submittedName>
</protein>